<dbReference type="SUPFAM" id="SSF53383">
    <property type="entry name" value="PLP-dependent transferases"/>
    <property type="match status" value="1"/>
</dbReference>
<evidence type="ECO:0000256" key="3">
    <source>
        <dbReference type="ARBA" id="ARBA00022898"/>
    </source>
</evidence>
<keyword evidence="3" id="KW-0663">Pyridoxal phosphate</keyword>
<evidence type="ECO:0000259" key="4">
    <source>
        <dbReference type="Pfam" id="PF01212"/>
    </source>
</evidence>
<name>A0A3E2TH63_9FIRM</name>
<comment type="caution">
    <text evidence="5">The sequence shown here is derived from an EMBL/GenBank/DDBJ whole genome shotgun (WGS) entry which is preliminary data.</text>
</comment>
<dbReference type="InterPro" id="IPR015424">
    <property type="entry name" value="PyrdxlP-dep_Trfase"/>
</dbReference>
<proteinExistence type="inferred from homology"/>
<evidence type="ECO:0000313" key="6">
    <source>
        <dbReference type="Proteomes" id="UP000260773"/>
    </source>
</evidence>
<evidence type="ECO:0000313" key="5">
    <source>
        <dbReference type="EMBL" id="RGB75728.1"/>
    </source>
</evidence>
<dbReference type="PANTHER" id="PTHR48097:SF5">
    <property type="entry name" value="LOW SPECIFICITY L-THREONINE ALDOLASE"/>
    <property type="match status" value="1"/>
</dbReference>
<dbReference type="Proteomes" id="UP000260773">
    <property type="component" value="Unassembled WGS sequence"/>
</dbReference>
<dbReference type="PANTHER" id="PTHR48097">
    <property type="entry name" value="L-THREONINE ALDOLASE-RELATED"/>
    <property type="match status" value="1"/>
</dbReference>
<dbReference type="Gene3D" id="3.90.1150.10">
    <property type="entry name" value="Aspartate Aminotransferase, domain 1"/>
    <property type="match status" value="1"/>
</dbReference>
<evidence type="ECO:0000256" key="2">
    <source>
        <dbReference type="ARBA" id="ARBA00006966"/>
    </source>
</evidence>
<organism evidence="5 6">
    <name type="scientific">Coprococcus catus</name>
    <dbReference type="NCBI Taxonomy" id="116085"/>
    <lineage>
        <taxon>Bacteria</taxon>
        <taxon>Bacillati</taxon>
        <taxon>Bacillota</taxon>
        <taxon>Clostridia</taxon>
        <taxon>Lachnospirales</taxon>
        <taxon>Lachnospiraceae</taxon>
        <taxon>Coprococcus</taxon>
    </lineage>
</organism>
<dbReference type="InterPro" id="IPR015421">
    <property type="entry name" value="PyrdxlP-dep_Trfase_major"/>
</dbReference>
<dbReference type="InterPro" id="IPR015422">
    <property type="entry name" value="PyrdxlP-dep_Trfase_small"/>
</dbReference>
<dbReference type="Gene3D" id="3.40.640.10">
    <property type="entry name" value="Type I PLP-dependent aspartate aminotransferase-like (Major domain)"/>
    <property type="match status" value="1"/>
</dbReference>
<dbReference type="GO" id="GO:0016829">
    <property type="term" value="F:lyase activity"/>
    <property type="evidence" value="ECO:0007669"/>
    <property type="project" value="InterPro"/>
</dbReference>
<accession>A0A3E2TH63</accession>
<evidence type="ECO:0000256" key="1">
    <source>
        <dbReference type="ARBA" id="ARBA00001933"/>
    </source>
</evidence>
<gene>
    <name evidence="5" type="ORF">DW070_13770</name>
</gene>
<sequence length="350" mass="38882">MIEFQCDYAEGAHPKILERLVETNMDQTPGYGLDPYCDEARRLIRKACGREDIDVQFLVGGTQTNTTIICTALRPYQGVLTAASGHINVHESGAIEATGHKVLALPCDHAGKITAEQIKAAYEAHMNDDSSEHMVQPGMVYISNPTENGTIYYKQELEAISRVCHECGMPLFLDGARLGYGLMAADNDVTLEDIARLCDVFYIGGTKVGALFGEAVVITNPAISKDFRYMIKQRGGMLAKGRLLGIQFQTLFEDGLYWQISRHAIDMAMKLKKAFQACGYGFYVENSTNQQLPVLPDAVLEKLAGKYSYSFWEKTDESHSAVRFCTSWATKEENVDALIADLNQIRSQMM</sequence>
<feature type="domain" description="Aromatic amino acid beta-eliminating lyase/threonine aldolase" evidence="4">
    <location>
        <begin position="14"/>
        <end position="281"/>
    </location>
</feature>
<comment type="cofactor">
    <cofactor evidence="1">
        <name>pyridoxal 5'-phosphate</name>
        <dbReference type="ChEBI" id="CHEBI:597326"/>
    </cofactor>
</comment>
<dbReference type="AlphaFoldDB" id="A0A3E2TH63"/>
<dbReference type="EMBL" id="QVEP01000044">
    <property type="protein sequence ID" value="RGB75728.1"/>
    <property type="molecule type" value="Genomic_DNA"/>
</dbReference>
<protein>
    <submittedName>
        <fullName evidence="5">Low specificity L-threonine aldolase</fullName>
    </submittedName>
</protein>
<reference evidence="5 6" key="1">
    <citation type="submission" date="2018-08" db="EMBL/GenBank/DDBJ databases">
        <title>A genome reference for cultivated species of the human gut microbiota.</title>
        <authorList>
            <person name="Zou Y."/>
            <person name="Xue W."/>
            <person name="Luo G."/>
        </authorList>
    </citation>
    <scope>NUCLEOTIDE SEQUENCE [LARGE SCALE GENOMIC DNA]</scope>
    <source>
        <strain evidence="5 6">AF45-17</strain>
    </source>
</reference>
<comment type="similarity">
    <text evidence="2">Belongs to the threonine aldolase family.</text>
</comment>
<dbReference type="RefSeq" id="WP_015512625.1">
    <property type="nucleotide sequence ID" value="NZ_JAQENQ010000015.1"/>
</dbReference>
<dbReference type="Pfam" id="PF01212">
    <property type="entry name" value="Beta_elim_lyase"/>
    <property type="match status" value="1"/>
</dbReference>
<dbReference type="GO" id="GO:0006520">
    <property type="term" value="P:amino acid metabolic process"/>
    <property type="evidence" value="ECO:0007669"/>
    <property type="project" value="InterPro"/>
</dbReference>
<dbReference type="InterPro" id="IPR001597">
    <property type="entry name" value="ArAA_b-elim_lyase/Thr_aldolase"/>
</dbReference>